<dbReference type="AlphaFoldDB" id="A0A7L6SBK3"/>
<dbReference type="CDD" id="cd06180">
    <property type="entry name" value="MFS_YjiJ"/>
    <property type="match status" value="1"/>
</dbReference>
<dbReference type="RefSeq" id="WP_046080744.1">
    <property type="nucleotide sequence ID" value="NZ_AP028822.1"/>
</dbReference>
<reference evidence="1 2" key="1">
    <citation type="submission" date="2020-06" db="EMBL/GenBank/DDBJ databases">
        <title>REHAB project genomes.</title>
        <authorList>
            <person name="Shaw L.P."/>
        </authorList>
    </citation>
    <scope>NUCLEOTIDE SEQUENCE [LARGE SCALE GENOMIC DNA]</scope>
    <source>
        <strain evidence="1 2">RHB28-C13</strain>
    </source>
</reference>
<dbReference type="PANTHER" id="PTHR23537:SF1">
    <property type="entry name" value="SUGAR TRANSPORTER"/>
    <property type="match status" value="1"/>
</dbReference>
<dbReference type="InterPro" id="IPR010645">
    <property type="entry name" value="MFS_4"/>
</dbReference>
<dbReference type="GO" id="GO:0005886">
    <property type="term" value="C:plasma membrane"/>
    <property type="evidence" value="ECO:0007669"/>
    <property type="project" value="TreeGrafter"/>
</dbReference>
<dbReference type="InterPro" id="IPR036259">
    <property type="entry name" value="MFS_trans_sf"/>
</dbReference>
<dbReference type="Gene3D" id="1.20.1250.20">
    <property type="entry name" value="MFS general substrate transporter like domains"/>
    <property type="match status" value="2"/>
</dbReference>
<gene>
    <name evidence="1" type="ORF">HVY52_19045</name>
</gene>
<organism evidence="1 2">
    <name type="scientific">Escherichia fergusonii</name>
    <dbReference type="NCBI Taxonomy" id="564"/>
    <lineage>
        <taxon>Bacteria</taxon>
        <taxon>Pseudomonadati</taxon>
        <taxon>Pseudomonadota</taxon>
        <taxon>Gammaproteobacteria</taxon>
        <taxon>Enterobacterales</taxon>
        <taxon>Enterobacteriaceae</taxon>
        <taxon>Escherichia</taxon>
    </lineage>
</organism>
<dbReference type="PANTHER" id="PTHR23537">
    <property type="match status" value="1"/>
</dbReference>
<name>A0A7L6SBK3_ESCFE</name>
<protein>
    <submittedName>
        <fullName evidence="1">MFS transporter</fullName>
    </submittedName>
</protein>
<dbReference type="Pfam" id="PF06779">
    <property type="entry name" value="MFS_4"/>
    <property type="match status" value="1"/>
</dbReference>
<evidence type="ECO:0000313" key="2">
    <source>
        <dbReference type="Proteomes" id="UP000510927"/>
    </source>
</evidence>
<proteinExistence type="predicted"/>
<dbReference type="SUPFAM" id="SSF103473">
    <property type="entry name" value="MFS general substrate transporter"/>
    <property type="match status" value="1"/>
</dbReference>
<accession>A0A7L6SBK3</accession>
<evidence type="ECO:0000313" key="1">
    <source>
        <dbReference type="EMBL" id="QLN01784.1"/>
    </source>
</evidence>
<dbReference type="EMBL" id="CP055675">
    <property type="protein sequence ID" value="QLN01784.1"/>
    <property type="molecule type" value="Genomic_DNA"/>
</dbReference>
<dbReference type="Proteomes" id="UP000510927">
    <property type="component" value="Chromosome"/>
</dbReference>
<sequence length="394" mass="42018">MNQVQPGAELFSLKNALFGMLVLTLGMGIGRFLYTPLLPVMLAENLFTFPQLSWIASINYAGYLVGSLLFSFSLFHLPSRLRPGLLLSAFASGLLILAMACFTQFILVALVRFFAGVASAGMLIFGSTLIMQHTRHPFVIASLFSGVGIGIALGNEYVIAGLHLAISASDLWTGASIMAAVMVIALMVLIPRQHQALAPIPLVKKEHQLMHWLLLALLYGLAGFGYIIVATYLPLMAKDAGSPLLTAHLWTLVGVSVVPGCFGWLWAARRWGVLPCLSANLLVQGICVLLTLASGSPILLILSSIGFGGTFMGTTSLVMTLARQLSVPGKINLLGFVTLTYGVGQIIGPALTSMFGNGTQAIVDATLCGAAALFIAAIISVRQLFRQRRVVFTH</sequence>